<dbReference type="GO" id="GO:0005737">
    <property type="term" value="C:cytoplasm"/>
    <property type="evidence" value="ECO:0007669"/>
    <property type="project" value="TreeGrafter"/>
</dbReference>
<dbReference type="CDD" id="cd04701">
    <property type="entry name" value="Asparaginase_2"/>
    <property type="match status" value="1"/>
</dbReference>
<feature type="active site" description="Nucleophile" evidence="1">
    <location>
        <position position="816"/>
    </location>
</feature>
<comment type="caution">
    <text evidence="6">The sequence shown here is derived from an EMBL/GenBank/DDBJ whole genome shotgun (WGS) entry which is preliminary data.</text>
</comment>
<feature type="region of interest" description="Disordered" evidence="4">
    <location>
        <begin position="281"/>
        <end position="310"/>
    </location>
</feature>
<evidence type="ECO:0000256" key="5">
    <source>
        <dbReference type="SAM" id="Phobius"/>
    </source>
</evidence>
<reference evidence="6 7" key="1">
    <citation type="journal article" date="2014" name="Proc. Natl. Acad. Sci. U.S.A.">
        <title>Trajectory and genomic determinants of fungal-pathogen speciation and host adaptation.</title>
        <authorList>
            <person name="Hu X."/>
            <person name="Xiao G."/>
            <person name="Zheng P."/>
            <person name="Shang Y."/>
            <person name="Su Y."/>
            <person name="Zhang X."/>
            <person name="Liu X."/>
            <person name="Zhan S."/>
            <person name="St Leger R.J."/>
            <person name="Wang C."/>
        </authorList>
    </citation>
    <scope>NUCLEOTIDE SEQUENCE [LARGE SCALE GENOMIC DNA]</scope>
    <source>
        <strain evidence="6 7">ARSEF 1941</strain>
    </source>
</reference>
<gene>
    <name evidence="6" type="ORF">MAM_06314</name>
</gene>
<feature type="region of interest" description="Disordered" evidence="4">
    <location>
        <begin position="727"/>
        <end position="746"/>
    </location>
</feature>
<dbReference type="SUPFAM" id="SSF56235">
    <property type="entry name" value="N-terminal nucleophile aminohydrolases (Ntn hydrolases)"/>
    <property type="match status" value="1"/>
</dbReference>
<dbReference type="Gene3D" id="3.60.20.30">
    <property type="entry name" value="(Glycosyl)asparaginase"/>
    <property type="match status" value="1"/>
</dbReference>
<feature type="transmembrane region" description="Helical" evidence="5">
    <location>
        <begin position="324"/>
        <end position="346"/>
    </location>
</feature>
<evidence type="ECO:0000313" key="6">
    <source>
        <dbReference type="EMBL" id="KHN95952.1"/>
    </source>
</evidence>
<dbReference type="GO" id="GO:0016787">
    <property type="term" value="F:hydrolase activity"/>
    <property type="evidence" value="ECO:0007669"/>
    <property type="project" value="InterPro"/>
</dbReference>
<feature type="binding site" evidence="2">
    <location>
        <begin position="924"/>
        <end position="927"/>
    </location>
    <ligand>
        <name>substrate</name>
    </ligand>
</feature>
<dbReference type="HOGENOM" id="CLU_292226_0_0_1"/>
<dbReference type="RefSeq" id="XP_040677018.1">
    <property type="nucleotide sequence ID" value="XM_040825112.1"/>
</dbReference>
<feature type="compositionally biased region" description="Pro residues" evidence="4">
    <location>
        <begin position="227"/>
        <end position="236"/>
    </location>
</feature>
<feature type="compositionally biased region" description="Low complexity" evidence="4">
    <location>
        <begin position="375"/>
        <end position="385"/>
    </location>
</feature>
<feature type="compositionally biased region" description="Pro residues" evidence="4">
    <location>
        <begin position="250"/>
        <end position="266"/>
    </location>
</feature>
<feature type="compositionally biased region" description="Low complexity" evidence="4">
    <location>
        <begin position="281"/>
        <end position="306"/>
    </location>
</feature>
<feature type="compositionally biased region" description="Low complexity" evidence="4">
    <location>
        <begin position="471"/>
        <end position="485"/>
    </location>
</feature>
<feature type="compositionally biased region" description="Basic and acidic residues" evidence="4">
    <location>
        <begin position="968"/>
        <end position="977"/>
    </location>
</feature>
<feature type="binding site" evidence="2">
    <location>
        <begin position="844"/>
        <end position="847"/>
    </location>
    <ligand>
        <name>substrate</name>
    </ligand>
</feature>
<dbReference type="InterPro" id="IPR000246">
    <property type="entry name" value="Peptidase_T2"/>
</dbReference>
<dbReference type="OrthoDB" id="2262349at2759"/>
<feature type="compositionally biased region" description="Low complexity" evidence="4">
    <location>
        <begin position="237"/>
        <end position="249"/>
    </location>
</feature>
<dbReference type="PANTHER" id="PTHR10188:SF43">
    <property type="entry name" value="ASPARAGINASE (EUROFUNG)"/>
    <property type="match status" value="1"/>
</dbReference>
<keyword evidence="5" id="KW-1133">Transmembrane helix</keyword>
<dbReference type="GeneID" id="63740769"/>
<organism evidence="6 7">
    <name type="scientific">Metarhizium album (strain ARSEF 1941)</name>
    <dbReference type="NCBI Taxonomy" id="1081103"/>
    <lineage>
        <taxon>Eukaryota</taxon>
        <taxon>Fungi</taxon>
        <taxon>Dikarya</taxon>
        <taxon>Ascomycota</taxon>
        <taxon>Pezizomycotina</taxon>
        <taxon>Sordariomycetes</taxon>
        <taxon>Hypocreomycetidae</taxon>
        <taxon>Hypocreales</taxon>
        <taxon>Clavicipitaceae</taxon>
        <taxon>Metarhizium</taxon>
    </lineage>
</organism>
<evidence type="ECO:0000313" key="7">
    <source>
        <dbReference type="Proteomes" id="UP000030816"/>
    </source>
</evidence>
<feature type="region of interest" description="Disordered" evidence="4">
    <location>
        <begin position="201"/>
        <end position="268"/>
    </location>
</feature>
<feature type="region of interest" description="Disordered" evidence="4">
    <location>
        <begin position="42"/>
        <end position="75"/>
    </location>
</feature>
<dbReference type="EMBL" id="AZHE01000019">
    <property type="protein sequence ID" value="KHN95952.1"/>
    <property type="molecule type" value="Genomic_DNA"/>
</dbReference>
<evidence type="ECO:0000256" key="2">
    <source>
        <dbReference type="PIRSR" id="PIRSR600246-2"/>
    </source>
</evidence>
<keyword evidence="5" id="KW-0812">Transmembrane</keyword>
<evidence type="ECO:0000256" key="3">
    <source>
        <dbReference type="PIRSR" id="PIRSR600246-3"/>
    </source>
</evidence>
<proteinExistence type="predicted"/>
<keyword evidence="5" id="KW-0472">Membrane</keyword>
<dbReference type="Pfam" id="PF01112">
    <property type="entry name" value="Asparaginase_2"/>
    <property type="match status" value="2"/>
</dbReference>
<feature type="region of interest" description="Disordered" evidence="4">
    <location>
        <begin position="954"/>
        <end position="977"/>
    </location>
</feature>
<dbReference type="PANTHER" id="PTHR10188">
    <property type="entry name" value="L-ASPARAGINASE"/>
    <property type="match status" value="1"/>
</dbReference>
<accession>A0A0B2WR31</accession>
<sequence>MPGADARGHGLCLLKWHRRRQRHTGPSLAAQSTTQIILAQTVGGVPGAGADGKKERDEVGARGRERAEQRRVQSRTESFHDGWERSVEDDSLFSFSFFPVFAFPPSFFWLPGAGGFVFLCRLWRDDSDEEDEGDGCVGDALRGGGGGVLERNRLHVAGEPAGRRLCGWLPRDDLGRVCLTFAPADEVLGQLGAECAAKRGALKRPNDDAAASSPAADAADSVGASSPVPPSMPPPLTSASTGVPPAISNPFPPSPLPSDPSEPPKPSALVLATYTPRTSVTTSTAAAAGAASSSPEGRPPSSASSANDRQMSAPESVLSAGAKAAIAISVSLASVSIVAAALFFGWRRRRQADRNSGLAEDAVAWLGHKADEHPSSPATAAPGPTREIDSSTSGSHAREDGHDGPGLGSFPWRLDLPGHVTEPSRDGEMHAVGIAFSTDMYGLLDSWKLPAEESLEPQLPHAGWDSSATPRGGSSAPGEEAGECASAARACSGEIENTSLGATRASPPLSRVARLASLTAMILTLRSAKPTFPNWQAASRVPRAAAPLPRKLRISNDPPPTVEDSKTPPDLSLFLGVGSDFWHSLQLPSFFACASQMQYEKHPPPSQAVKAQPRIVIHGGAGNIARANFPSDKYSAYRDALLTIWSATQKPSALDVACYAVALLEDNALFNSGHGAVFTRDGTNELEASVMVSRGRKKRGVGVAGLRHVRNPVLLARAMLVHGDEDVAPRGAAGTGTGTGAAEDRPRLDVPSAQGHTQIWGLAAEQLARRYGLDMVDPRYFFTQQRWDEHLGALDRERRGLGCGTWSAEEYLPQGTCGAVALDEDGVVCAATSTGGLTNKLTGRIGDTPVVGAGFWAEEWEEELAGALGTAPPGLSLAGPLKGLLADCLPTPFFYPPPGPDAWSRSAPHVADTVASRAVGVSGTGNGDSFLRTSAARTVAAMARWKPESTASALTNVVGPGGELQRSAGDRWGHTGEGEGGMIGIECVVERDAKSGQLVRVRSEIMMDYNCGGMFRAWVDDEGTARMSIWSNAAEDPDPESRP</sequence>
<name>A0A0B2WR31_METAS</name>
<dbReference type="STRING" id="1081103.A0A0B2WR31"/>
<feature type="region of interest" description="Disordered" evidence="4">
    <location>
        <begin position="369"/>
        <end position="425"/>
    </location>
</feature>
<dbReference type="Proteomes" id="UP000030816">
    <property type="component" value="Unassembled WGS sequence"/>
</dbReference>
<protein>
    <submittedName>
        <fullName evidence="6">L-asparaginase</fullName>
    </submittedName>
</protein>
<evidence type="ECO:0000256" key="4">
    <source>
        <dbReference type="SAM" id="MobiDB-lite"/>
    </source>
</evidence>
<evidence type="ECO:0000256" key="1">
    <source>
        <dbReference type="PIRSR" id="PIRSR600246-1"/>
    </source>
</evidence>
<dbReference type="AlphaFoldDB" id="A0A0B2WR31"/>
<feature type="site" description="Cleavage; by autolysis" evidence="3">
    <location>
        <begin position="815"/>
        <end position="816"/>
    </location>
</feature>
<feature type="region of interest" description="Disordered" evidence="4">
    <location>
        <begin position="458"/>
        <end position="485"/>
    </location>
</feature>
<feature type="compositionally biased region" description="Basic and acidic residues" evidence="4">
    <location>
        <begin position="51"/>
        <end position="71"/>
    </location>
</feature>
<feature type="compositionally biased region" description="Low complexity" evidence="4">
    <location>
        <begin position="208"/>
        <end position="226"/>
    </location>
</feature>
<dbReference type="InterPro" id="IPR029055">
    <property type="entry name" value="Ntn_hydrolases_N"/>
</dbReference>
<keyword evidence="7" id="KW-1185">Reference proteome</keyword>